<proteinExistence type="predicted"/>
<evidence type="ECO:0000313" key="3">
    <source>
        <dbReference type="Proteomes" id="UP000008720"/>
    </source>
</evidence>
<sequence>MKKNYLKFAVGLIVFFLSQTNVTAQDKALQNNYIGLLPAILVEPYDTVDAVEVNFIPIVYEFRIKERNDLGFQVRPLLNYRFLEDRSGFSQVGGTLVMNKYFLNLFDDEFWLKPQLGVYYTYAYNLLDKIQSMTLGIEPGVFMEINDDFSMSLNLQPGINYYPDQFSQDFVKTESGFKGHFGIIFHIGYNF</sequence>
<dbReference type="HOGENOM" id="CLU_1419964_0_0_10"/>
<evidence type="ECO:0000313" key="2">
    <source>
        <dbReference type="EMBL" id="ADR21094.1"/>
    </source>
</evidence>
<evidence type="ECO:0008006" key="4">
    <source>
        <dbReference type="Google" id="ProtNLM"/>
    </source>
</evidence>
<accession>E4TUY9</accession>
<dbReference type="RefSeq" id="WP_013453245.1">
    <property type="nucleotide sequence ID" value="NC_014759.1"/>
</dbReference>
<organism evidence="2 3">
    <name type="scientific">Marivirga tractuosa (strain ATCC 23168 / DSM 4126 / NBRC 15989 / NCIMB 1408 / VKM B-1430 / H-43)</name>
    <name type="common">Microscilla tractuosa</name>
    <name type="synonym">Flexibacter tractuosus</name>
    <dbReference type="NCBI Taxonomy" id="643867"/>
    <lineage>
        <taxon>Bacteria</taxon>
        <taxon>Pseudomonadati</taxon>
        <taxon>Bacteroidota</taxon>
        <taxon>Cytophagia</taxon>
        <taxon>Cytophagales</taxon>
        <taxon>Marivirgaceae</taxon>
        <taxon>Marivirga</taxon>
    </lineage>
</organism>
<evidence type="ECO:0000256" key="1">
    <source>
        <dbReference type="SAM" id="SignalP"/>
    </source>
</evidence>
<feature type="chain" id="PRO_5003189936" description="Secreted protein" evidence="1">
    <location>
        <begin position="25"/>
        <end position="191"/>
    </location>
</feature>
<dbReference type="OrthoDB" id="947434at2"/>
<feature type="signal peptide" evidence="1">
    <location>
        <begin position="1"/>
        <end position="24"/>
    </location>
</feature>
<dbReference type="KEGG" id="mtt:Ftrac_1099"/>
<protein>
    <recommendedName>
        <fullName evidence="4">Secreted protein</fullName>
    </recommendedName>
</protein>
<name>E4TUY9_MARTH</name>
<keyword evidence="3" id="KW-1185">Reference proteome</keyword>
<dbReference type="Proteomes" id="UP000008720">
    <property type="component" value="Chromosome"/>
</dbReference>
<reference evidence="2 3" key="1">
    <citation type="journal article" date="2011" name="Stand. Genomic Sci.">
        <title>Complete genome sequence of Marivirga tractuosa type strain (H-43).</title>
        <authorList>
            <person name="Pagani I."/>
            <person name="Chertkov O."/>
            <person name="Lapidus A."/>
            <person name="Lucas S."/>
            <person name="Del Rio T.G."/>
            <person name="Tice H."/>
            <person name="Copeland A."/>
            <person name="Cheng J.F."/>
            <person name="Nolan M."/>
            <person name="Saunders E."/>
            <person name="Pitluck S."/>
            <person name="Held B."/>
            <person name="Goodwin L."/>
            <person name="Liolios K."/>
            <person name="Ovchinikova G."/>
            <person name="Ivanova N."/>
            <person name="Mavromatis K."/>
            <person name="Pati A."/>
            <person name="Chen A."/>
            <person name="Palaniappan K."/>
            <person name="Land M."/>
            <person name="Hauser L."/>
            <person name="Jeffries C.D."/>
            <person name="Detter J.C."/>
            <person name="Han C."/>
            <person name="Tapia R."/>
            <person name="Ngatchou-Djao O.D."/>
            <person name="Rohde M."/>
            <person name="Goker M."/>
            <person name="Spring S."/>
            <person name="Sikorski J."/>
            <person name="Woyke T."/>
            <person name="Bristow J."/>
            <person name="Eisen J.A."/>
            <person name="Markowitz V."/>
            <person name="Hugenholtz P."/>
            <person name="Klenk H.P."/>
            <person name="Kyrpides N.C."/>
        </authorList>
    </citation>
    <scope>NUCLEOTIDE SEQUENCE [LARGE SCALE GENOMIC DNA]</scope>
    <source>
        <strain evidence="3">ATCC 23168 / DSM 4126 / NBRC 15989 / NCIMB 1408 / VKM B-1430 / H-43</strain>
    </source>
</reference>
<dbReference type="STRING" id="643867.Ftrac_1099"/>
<keyword evidence="1" id="KW-0732">Signal</keyword>
<dbReference type="EMBL" id="CP002349">
    <property type="protein sequence ID" value="ADR21094.1"/>
    <property type="molecule type" value="Genomic_DNA"/>
</dbReference>
<dbReference type="AlphaFoldDB" id="E4TUY9"/>
<gene>
    <name evidence="2" type="ordered locus">Ftrac_1099</name>
</gene>